<gene>
    <name evidence="2" type="ORF">FRT59_21655</name>
    <name evidence="1" type="ORF">JJD71_13880</name>
</gene>
<reference evidence="1 4" key="2">
    <citation type="submission" date="2021-01" db="EMBL/GenBank/DDBJ databases">
        <title>Antibiotic resistance and phylogeny of Pseudomonas spp. isolated over three decades from chicken meat in the Norwegian food chain.</title>
        <authorList>
            <person name="Moen B."/>
        </authorList>
    </citation>
    <scope>NUCLEOTIDE SEQUENCE [LARGE SCALE GENOMIC DNA]</scope>
    <source>
        <strain evidence="1 4">MF6766</strain>
    </source>
</reference>
<comment type="caution">
    <text evidence="2">The sequence shown here is derived from an EMBL/GenBank/DDBJ whole genome shotgun (WGS) entry which is preliminary data.</text>
</comment>
<organism evidence="2 3">
    <name type="scientific">Pseudomonas haemolytica</name>
    <dbReference type="NCBI Taxonomy" id="2600065"/>
    <lineage>
        <taxon>Bacteria</taxon>
        <taxon>Pseudomonadati</taxon>
        <taxon>Pseudomonadota</taxon>
        <taxon>Gammaproteobacteria</taxon>
        <taxon>Pseudomonadales</taxon>
        <taxon>Pseudomonadaceae</taxon>
        <taxon>Pseudomonas</taxon>
    </lineage>
</organism>
<reference evidence="2 3" key="1">
    <citation type="submission" date="2019-08" db="EMBL/GenBank/DDBJ databases">
        <title>Pseudomonas haemolytica sp. nov. isolated from raw milk and skim milk concentrate.</title>
        <authorList>
            <person name="Hofmann K."/>
            <person name="Huptas C."/>
            <person name="Doll E."/>
            <person name="Scherer S."/>
            <person name="Wenning M."/>
        </authorList>
    </citation>
    <scope>NUCLEOTIDE SEQUENCE [LARGE SCALE GENOMIC DNA]</scope>
    <source>
        <strain evidence="2 3">DSM 108987</strain>
    </source>
</reference>
<dbReference type="Proteomes" id="UP000620382">
    <property type="component" value="Unassembled WGS sequence"/>
</dbReference>
<sequence>MNSRVLDPTPTRTWDDEIAHNTQMFFEADRLEAQAYQIIESYSGDAATWALFTEAKKTADTHRTAAYREWMRIQRAMRK</sequence>
<protein>
    <submittedName>
        <fullName evidence="2">Uncharacterized protein</fullName>
    </submittedName>
</protein>
<evidence type="ECO:0000313" key="1">
    <source>
        <dbReference type="EMBL" id="MBK3460153.1"/>
    </source>
</evidence>
<dbReference type="EMBL" id="VOIW01000006">
    <property type="protein sequence ID" value="MRJ39559.1"/>
    <property type="molecule type" value="Genomic_DNA"/>
</dbReference>
<name>A0A5P1DIX5_9PSED</name>
<keyword evidence="4" id="KW-1185">Reference proteome</keyword>
<dbReference type="AlphaFoldDB" id="A0A5P1DIX5"/>
<evidence type="ECO:0000313" key="2">
    <source>
        <dbReference type="EMBL" id="MRJ39559.1"/>
    </source>
</evidence>
<dbReference type="EMBL" id="JAENSR010000003">
    <property type="protein sequence ID" value="MBK3460153.1"/>
    <property type="molecule type" value="Genomic_DNA"/>
</dbReference>
<dbReference type="RefSeq" id="WP_153872306.1">
    <property type="nucleotide sequence ID" value="NZ_JAEKCT010000010.1"/>
</dbReference>
<evidence type="ECO:0000313" key="4">
    <source>
        <dbReference type="Proteomes" id="UP000620382"/>
    </source>
</evidence>
<proteinExistence type="predicted"/>
<dbReference type="OrthoDB" id="7029451at2"/>
<dbReference type="Proteomes" id="UP000408764">
    <property type="component" value="Unassembled WGS sequence"/>
</dbReference>
<evidence type="ECO:0000313" key="3">
    <source>
        <dbReference type="Proteomes" id="UP000408764"/>
    </source>
</evidence>
<accession>A0A5P1DIX5</accession>